<feature type="transmembrane region" description="Helical" evidence="8">
    <location>
        <begin position="21"/>
        <end position="38"/>
    </location>
</feature>
<reference evidence="9 10" key="1">
    <citation type="journal article" date="2019" name="ISME J.">
        <title>Isolation and characterization of a thermophilic sulfur- and iron-reducing thaumarchaeote from a terrestrial acidic hot spring.</title>
        <authorList>
            <person name="Kato S."/>
            <person name="Itoh T."/>
            <person name="Yuki M."/>
            <person name="Nagamori M."/>
            <person name="Ohnishi M."/>
            <person name="Uematsu K."/>
            <person name="Suzuki K."/>
            <person name="Takashina T."/>
            <person name="Ohkuma M."/>
        </authorList>
    </citation>
    <scope>NUCLEOTIDE SEQUENCE [LARGE SCALE GENOMIC DNA]</scope>
    <source>
        <strain evidence="9 10">NAS-02</strain>
    </source>
</reference>
<feature type="transmembrane region" description="Helical" evidence="8">
    <location>
        <begin position="104"/>
        <end position="123"/>
    </location>
</feature>
<keyword evidence="10" id="KW-1185">Reference proteome</keyword>
<evidence type="ECO:0000256" key="8">
    <source>
        <dbReference type="SAM" id="Phobius"/>
    </source>
</evidence>
<accession>A0A4V0P1N9</accession>
<comment type="similarity">
    <text evidence="2">Belongs to the binding-protein-dependent transport system permease family. FecCD subfamily.</text>
</comment>
<proteinExistence type="inferred from homology"/>
<dbReference type="CDD" id="cd06550">
    <property type="entry name" value="TM_ABC_iron-siderophores_like"/>
    <property type="match status" value="1"/>
</dbReference>
<feature type="transmembrane region" description="Helical" evidence="8">
    <location>
        <begin position="135"/>
        <end position="166"/>
    </location>
</feature>
<keyword evidence="3" id="KW-0813">Transport</keyword>
<dbReference type="KEGG" id="ccai:NAS2_0991"/>
<dbReference type="EMBL" id="AP018732">
    <property type="protein sequence ID" value="BBE42380.1"/>
    <property type="molecule type" value="Genomic_DNA"/>
</dbReference>
<evidence type="ECO:0000256" key="2">
    <source>
        <dbReference type="ARBA" id="ARBA00007935"/>
    </source>
</evidence>
<comment type="subcellular location">
    <subcellularLocation>
        <location evidence="1">Cell membrane</location>
        <topology evidence="1">Multi-pass membrane protein</topology>
    </subcellularLocation>
</comment>
<sequence>MVNPLTHGLGSFVIELRVLRALSATLVGVALSASGSGLQVLLKNPLADPYILGVSSGAALGVLAAVATGLIWPLEISLAALAGGLAALIVVMAVSSALGLTSVSMILVGVAASYALSSIDMVLMMDLGPAVQGSLAWLFGTVAYVLWNELAYAAPLMIAGALWIFLRAGHLESLMLGDDVAESMGVRTHRLRAEIAVASALSTSAAVAVAGPVGFVGLVAPWLARLGSGGAFRRTYPLSLSLGASLTVAADLASRFVQPGGMAPLTSITALMGAPVLVYLLARLRRRCTL</sequence>
<evidence type="ECO:0000256" key="7">
    <source>
        <dbReference type="ARBA" id="ARBA00023136"/>
    </source>
</evidence>
<feature type="transmembrane region" description="Helical" evidence="8">
    <location>
        <begin position="195"/>
        <end position="224"/>
    </location>
</feature>
<dbReference type="InterPro" id="IPR000522">
    <property type="entry name" value="ABC_transptr_permease_BtuC"/>
</dbReference>
<keyword evidence="6 8" id="KW-1133">Transmembrane helix</keyword>
<feature type="transmembrane region" description="Helical" evidence="8">
    <location>
        <begin position="50"/>
        <end position="71"/>
    </location>
</feature>
<evidence type="ECO:0000256" key="3">
    <source>
        <dbReference type="ARBA" id="ARBA00022448"/>
    </source>
</evidence>
<dbReference type="GO" id="GO:0005886">
    <property type="term" value="C:plasma membrane"/>
    <property type="evidence" value="ECO:0007669"/>
    <property type="project" value="UniProtKB-SubCell"/>
</dbReference>
<evidence type="ECO:0000313" key="9">
    <source>
        <dbReference type="EMBL" id="BBE42380.1"/>
    </source>
</evidence>
<dbReference type="Gene3D" id="1.10.3470.10">
    <property type="entry name" value="ABC transporter involved in vitamin B12 uptake, BtuC"/>
    <property type="match status" value="1"/>
</dbReference>
<dbReference type="AlphaFoldDB" id="A0A4V0P1N9"/>
<evidence type="ECO:0000256" key="4">
    <source>
        <dbReference type="ARBA" id="ARBA00022475"/>
    </source>
</evidence>
<dbReference type="SUPFAM" id="SSF81345">
    <property type="entry name" value="ABC transporter involved in vitamin B12 uptake, BtuC"/>
    <property type="match status" value="1"/>
</dbReference>
<feature type="transmembrane region" description="Helical" evidence="8">
    <location>
        <begin position="263"/>
        <end position="282"/>
    </location>
</feature>
<evidence type="ECO:0000256" key="5">
    <source>
        <dbReference type="ARBA" id="ARBA00022692"/>
    </source>
</evidence>
<name>A0A4V0P1N9_9ARCH</name>
<feature type="transmembrane region" description="Helical" evidence="8">
    <location>
        <begin position="78"/>
        <end position="98"/>
    </location>
</feature>
<evidence type="ECO:0000256" key="1">
    <source>
        <dbReference type="ARBA" id="ARBA00004651"/>
    </source>
</evidence>
<dbReference type="Pfam" id="PF01032">
    <property type="entry name" value="FecCD"/>
    <property type="match status" value="1"/>
</dbReference>
<dbReference type="PANTHER" id="PTHR30472:SF25">
    <property type="entry name" value="ABC TRANSPORTER PERMEASE PROTEIN MJ0876-RELATED"/>
    <property type="match status" value="1"/>
</dbReference>
<keyword evidence="7 8" id="KW-0472">Membrane</keyword>
<dbReference type="PANTHER" id="PTHR30472">
    <property type="entry name" value="FERRIC ENTEROBACTIN TRANSPORT SYSTEM PERMEASE PROTEIN"/>
    <property type="match status" value="1"/>
</dbReference>
<dbReference type="GO" id="GO:0022857">
    <property type="term" value="F:transmembrane transporter activity"/>
    <property type="evidence" value="ECO:0007669"/>
    <property type="project" value="InterPro"/>
</dbReference>
<dbReference type="Proteomes" id="UP000509448">
    <property type="component" value="Chromosome"/>
</dbReference>
<evidence type="ECO:0000256" key="6">
    <source>
        <dbReference type="ARBA" id="ARBA00022989"/>
    </source>
</evidence>
<protein>
    <submittedName>
        <fullName evidence="9">Vitamin B12 ABC transporter, permease component BtuC</fullName>
    </submittedName>
</protein>
<keyword evidence="4" id="KW-1003">Cell membrane</keyword>
<gene>
    <name evidence="9" type="ORF">NAS2_0991</name>
</gene>
<dbReference type="InterPro" id="IPR037294">
    <property type="entry name" value="ABC_BtuC-like"/>
</dbReference>
<evidence type="ECO:0000313" key="10">
    <source>
        <dbReference type="Proteomes" id="UP000509448"/>
    </source>
</evidence>
<organism evidence="9 10">
    <name type="scientific">Conexivisphaera calida</name>
    <dbReference type="NCBI Taxonomy" id="1874277"/>
    <lineage>
        <taxon>Archaea</taxon>
        <taxon>Nitrososphaerota</taxon>
        <taxon>Conexivisphaeria</taxon>
        <taxon>Conexivisphaerales</taxon>
        <taxon>Conexivisphaeraceae</taxon>
        <taxon>Conexivisphaera</taxon>
    </lineage>
</organism>
<keyword evidence="5 8" id="KW-0812">Transmembrane</keyword>